<dbReference type="EMBL" id="BNCP01000006">
    <property type="protein sequence ID" value="GIL74549.1"/>
    <property type="molecule type" value="Genomic_DNA"/>
</dbReference>
<dbReference type="CDD" id="cd00024">
    <property type="entry name" value="CD_CSD"/>
    <property type="match status" value="1"/>
</dbReference>
<dbReference type="InterPro" id="IPR016197">
    <property type="entry name" value="Chromo-like_dom_sf"/>
</dbReference>
<dbReference type="OrthoDB" id="547737at2759"/>
<dbReference type="AlphaFoldDB" id="A0A8J4FGX9"/>
<sequence length="178" mass="19948">MEYYNKSKLQQVQAGCGLFGRANGSAETMNLHSFTEGSCKLLPPLIGPYPVFHMVGNAAVELALPSDMNIHLMFHVSLVRPYRGTEPVAADATNTPAAVEPGPETWITGKQKVYDVERVLVYCTQHVGRHPWKRTEHEYLLKWTGYSSEHNSWEPACNFSPEMLPILEEARLCATQSQ</sequence>
<reference evidence="1" key="1">
    <citation type="journal article" date="2021" name="Proc. Natl. Acad. Sci. U.S.A.">
        <title>Three genomes in the algal genus Volvox reveal the fate of a haploid sex-determining region after a transition to homothallism.</title>
        <authorList>
            <person name="Yamamoto K."/>
            <person name="Hamaji T."/>
            <person name="Kawai-Toyooka H."/>
            <person name="Matsuzaki R."/>
            <person name="Takahashi F."/>
            <person name="Nishimura Y."/>
            <person name="Kawachi M."/>
            <person name="Noguchi H."/>
            <person name="Minakuchi Y."/>
            <person name="Umen J.G."/>
            <person name="Toyoda A."/>
            <person name="Nozaki H."/>
        </authorList>
    </citation>
    <scope>NUCLEOTIDE SEQUENCE</scope>
    <source>
        <strain evidence="1">NIES-3786</strain>
    </source>
</reference>
<dbReference type="Gene3D" id="2.40.50.40">
    <property type="match status" value="1"/>
</dbReference>
<dbReference type="InterPro" id="IPR056924">
    <property type="entry name" value="SH3_Tf2-1"/>
</dbReference>
<comment type="caution">
    <text evidence="1">The sequence shown here is derived from an EMBL/GenBank/DDBJ whole genome shotgun (WGS) entry which is preliminary data.</text>
</comment>
<gene>
    <name evidence="1" type="ORF">Vretifemale_4532</name>
</gene>
<protein>
    <submittedName>
        <fullName evidence="1">Uncharacterized protein</fullName>
    </submittedName>
</protein>
<organism evidence="1 2">
    <name type="scientific">Volvox reticuliferus</name>
    <dbReference type="NCBI Taxonomy" id="1737510"/>
    <lineage>
        <taxon>Eukaryota</taxon>
        <taxon>Viridiplantae</taxon>
        <taxon>Chlorophyta</taxon>
        <taxon>core chlorophytes</taxon>
        <taxon>Chlorophyceae</taxon>
        <taxon>CS clade</taxon>
        <taxon>Chlamydomonadales</taxon>
        <taxon>Volvocaceae</taxon>
        <taxon>Volvox</taxon>
    </lineage>
</organism>
<keyword evidence="2" id="KW-1185">Reference proteome</keyword>
<evidence type="ECO:0000313" key="2">
    <source>
        <dbReference type="Proteomes" id="UP000747110"/>
    </source>
</evidence>
<proteinExistence type="predicted"/>
<accession>A0A8J4FGX9</accession>
<dbReference type="InterPro" id="IPR023780">
    <property type="entry name" value="Chromo_domain"/>
</dbReference>
<name>A0A8J4FGX9_9CHLO</name>
<dbReference type="SUPFAM" id="SSF54160">
    <property type="entry name" value="Chromo domain-like"/>
    <property type="match status" value="1"/>
</dbReference>
<dbReference type="Proteomes" id="UP000747110">
    <property type="component" value="Unassembled WGS sequence"/>
</dbReference>
<dbReference type="Pfam" id="PF24626">
    <property type="entry name" value="SH3_Tf2-1"/>
    <property type="match status" value="1"/>
</dbReference>
<dbReference type="SMART" id="SM00298">
    <property type="entry name" value="CHROMO"/>
    <property type="match status" value="1"/>
</dbReference>
<evidence type="ECO:0000313" key="1">
    <source>
        <dbReference type="EMBL" id="GIL74549.1"/>
    </source>
</evidence>
<dbReference type="PROSITE" id="PS50013">
    <property type="entry name" value="CHROMO_2"/>
    <property type="match status" value="1"/>
</dbReference>
<dbReference type="InterPro" id="IPR000953">
    <property type="entry name" value="Chromo/chromo_shadow_dom"/>
</dbReference>
<dbReference type="Pfam" id="PF00385">
    <property type="entry name" value="Chromo"/>
    <property type="match status" value="1"/>
</dbReference>